<evidence type="ECO:0000256" key="1">
    <source>
        <dbReference type="ARBA" id="ARBA00023125"/>
    </source>
</evidence>
<dbReference type="InterPro" id="IPR001647">
    <property type="entry name" value="HTH_TetR"/>
</dbReference>
<accession>A0AAW7ZHH3</accession>
<protein>
    <submittedName>
        <fullName evidence="4">TetR/AcrR family transcriptional regulator</fullName>
    </submittedName>
</protein>
<keyword evidence="5" id="KW-1185">Reference proteome</keyword>
<dbReference type="EMBL" id="JARPTC010000038">
    <property type="protein sequence ID" value="MDO7789152.1"/>
    <property type="molecule type" value="Genomic_DNA"/>
</dbReference>
<dbReference type="SUPFAM" id="SSF48498">
    <property type="entry name" value="Tetracyclin repressor-like, C-terminal domain"/>
    <property type="match status" value="1"/>
</dbReference>
<name>A0AAW7ZHH3_9FIRM</name>
<dbReference type="Gene3D" id="1.10.10.60">
    <property type="entry name" value="Homeodomain-like"/>
    <property type="match status" value="1"/>
</dbReference>
<feature type="DNA-binding region" description="H-T-H motif" evidence="2">
    <location>
        <begin position="22"/>
        <end position="41"/>
    </location>
</feature>
<dbReference type="Pfam" id="PF00440">
    <property type="entry name" value="TetR_N"/>
    <property type="match status" value="1"/>
</dbReference>
<evidence type="ECO:0000313" key="4">
    <source>
        <dbReference type="EMBL" id="MDO7789152.1"/>
    </source>
</evidence>
<proteinExistence type="predicted"/>
<dbReference type="RefSeq" id="WP_304545729.1">
    <property type="nucleotide sequence ID" value="NZ_JARPTC010000038.1"/>
</dbReference>
<keyword evidence="1 2" id="KW-0238">DNA-binding</keyword>
<evidence type="ECO:0000256" key="2">
    <source>
        <dbReference type="PROSITE-ProRule" id="PRU00335"/>
    </source>
</evidence>
<feature type="domain" description="HTH tetR-type" evidence="3">
    <location>
        <begin position="1"/>
        <end position="59"/>
    </location>
</feature>
<sequence length="184" mass="21150">MRDSIIQAATEEIGKYGFRKFTIDDIASSLGISKKTVYKYFSSKKELISSVVENHLEMEKASALESMQITGSILDKLNAVVFCYGQEKAPEWIIEELQQYFPEEWEKAAELNELKSGVIRELIQRGVESGELRDDIRPEIICLTLDKTIDALFDYKNLHKYDLTISQAMEDVKRIVFEGILKKE</sequence>
<dbReference type="GO" id="GO:0003677">
    <property type="term" value="F:DNA binding"/>
    <property type="evidence" value="ECO:0007669"/>
    <property type="project" value="UniProtKB-UniRule"/>
</dbReference>
<dbReference type="InterPro" id="IPR050109">
    <property type="entry name" value="HTH-type_TetR-like_transc_reg"/>
</dbReference>
<dbReference type="InterPro" id="IPR036271">
    <property type="entry name" value="Tet_transcr_reg_TetR-rel_C_sf"/>
</dbReference>
<comment type="caution">
    <text evidence="4">The sequence shown here is derived from an EMBL/GenBank/DDBJ whole genome shotgun (WGS) entry which is preliminary data.</text>
</comment>
<dbReference type="SUPFAM" id="SSF46689">
    <property type="entry name" value="Homeodomain-like"/>
    <property type="match status" value="1"/>
</dbReference>
<dbReference type="PROSITE" id="PS50977">
    <property type="entry name" value="HTH_TETR_2"/>
    <property type="match status" value="1"/>
</dbReference>
<dbReference type="Proteomes" id="UP001172911">
    <property type="component" value="Unassembled WGS sequence"/>
</dbReference>
<evidence type="ECO:0000313" key="5">
    <source>
        <dbReference type="Proteomes" id="UP001172911"/>
    </source>
</evidence>
<dbReference type="GO" id="GO:0006355">
    <property type="term" value="P:regulation of DNA-templated transcription"/>
    <property type="evidence" value="ECO:0007669"/>
    <property type="project" value="UniProtKB-ARBA"/>
</dbReference>
<organism evidence="4 5">
    <name type="scientific">Desulforamulus aquiferis</name>
    <dbReference type="NCBI Taxonomy" id="1397668"/>
    <lineage>
        <taxon>Bacteria</taxon>
        <taxon>Bacillati</taxon>
        <taxon>Bacillota</taxon>
        <taxon>Clostridia</taxon>
        <taxon>Eubacteriales</taxon>
        <taxon>Peptococcaceae</taxon>
        <taxon>Desulforamulus</taxon>
    </lineage>
</organism>
<dbReference type="AlphaFoldDB" id="A0AAW7ZHH3"/>
<reference evidence="4" key="2">
    <citation type="submission" date="2023-03" db="EMBL/GenBank/DDBJ databases">
        <authorList>
            <person name="Zhang Z."/>
        </authorList>
    </citation>
    <scope>NUCLEOTIDE SEQUENCE</scope>
    <source>
        <strain evidence="4">DSA</strain>
    </source>
</reference>
<dbReference type="PRINTS" id="PR00455">
    <property type="entry name" value="HTHTETR"/>
</dbReference>
<dbReference type="InterPro" id="IPR009057">
    <property type="entry name" value="Homeodomain-like_sf"/>
</dbReference>
<evidence type="ECO:0000259" key="3">
    <source>
        <dbReference type="PROSITE" id="PS50977"/>
    </source>
</evidence>
<gene>
    <name evidence="4" type="ORF">P6N53_18230</name>
</gene>
<dbReference type="Gene3D" id="1.10.357.10">
    <property type="entry name" value="Tetracycline Repressor, domain 2"/>
    <property type="match status" value="1"/>
</dbReference>
<reference evidence="4" key="1">
    <citation type="journal article" date="2023" name="J. Hazard. Mater.">
        <title>Anaerobic biodegradation of pyrene and benzo[a]pyrene by a new sulfate-reducing Desulforamulus aquiferis strain DSA.</title>
        <authorList>
            <person name="Zhang Z."/>
            <person name="Sun J."/>
            <person name="Gong X."/>
            <person name="Wang C."/>
            <person name="Wang H."/>
        </authorList>
    </citation>
    <scope>NUCLEOTIDE SEQUENCE</scope>
    <source>
        <strain evidence="4">DSA</strain>
    </source>
</reference>
<dbReference type="PANTHER" id="PTHR30328:SF54">
    <property type="entry name" value="HTH-TYPE TRANSCRIPTIONAL REPRESSOR SCO4008"/>
    <property type="match status" value="1"/>
</dbReference>
<dbReference type="PANTHER" id="PTHR30328">
    <property type="entry name" value="TRANSCRIPTIONAL REPRESSOR"/>
    <property type="match status" value="1"/>
</dbReference>